<proteinExistence type="inferred from homology"/>
<dbReference type="Gene3D" id="3.50.50.60">
    <property type="entry name" value="FAD/NAD(P)-binding domain"/>
    <property type="match status" value="1"/>
</dbReference>
<evidence type="ECO:0000259" key="6">
    <source>
        <dbReference type="Pfam" id="PF16350"/>
    </source>
</evidence>
<dbReference type="SUPFAM" id="SSF103025">
    <property type="entry name" value="Folate-binding domain"/>
    <property type="match status" value="1"/>
</dbReference>
<dbReference type="Pfam" id="PF08669">
    <property type="entry name" value="GCV_T_C"/>
    <property type="match status" value="1"/>
</dbReference>
<name>A0ABT2Z2E2_9RHOB</name>
<dbReference type="SUPFAM" id="SSF54373">
    <property type="entry name" value="FAD-linked reductases, C-terminal domain"/>
    <property type="match status" value="1"/>
</dbReference>
<sequence length="833" mass="92762">MKTHVKALVVGGGAVGCGIAYHLAKAGWDTMLLERDELTSGSTWHAAGLLPLFNMSYATTHIHKYSVDFYKTLEAETGLNAGFAVVGNLRMAQTDARMDEYMLYSSVAETAGVYHEFLTPAQIKERWPLVRTEDLKGALFHPQDGYINPADVTQAMAKGARQLGVTIERKWQVDGYRWTGSEWIVSVTKMVEKGGNLVPGEEKAEIHAEHVVTATGNHAQRTARLLGIKIPAIPVEHQYIVTEPDPALQAWRAAGNPEHPVLRDADAKWYVREERGGWILGPYEKGAPARFLYDVPESFRADLFPLDLERIEEEYMSMIHRIPTSETVGLKDDFNGPICYTPDGNPLVGPAPGLRNMWLAEGFSFGITAAGGTGYYLAQMMVNGEAEIDMASLDPKRYGSWMTTEYAARKNEECYDHVFVLHHPDEEREACRPLRTAPVYDRQKALGAQFGQVNGWERPNYYGPKDAPASFDHDSRSFRRGAWWQYAVDEAKAIRETAGLIDATAFTKHTVRGPGATEFLDWFTCNKLPAIGRINLTYALTSAGTTRTEYTIVRNGENDYYLVSAGAWTAYDADFLRKSAEDFMANGGGHIDINDVTTQWGVFAIAGPKSRDILKEIIKDADPDTALSNKRFPWLSARKIELGMCPVNAIRVAYTGELGWELHHPIEMQRYLWDLLLAAGEKHGMKLVGARAQNWLRQEKSYRAFGTELGRDATPAEAGLDRFIDMSKDFHGKQAMLDTGIRAMCVTLLIDGPSDTDPWGKEALLLNGEKIGRLTSGGYSVAFGKQIGMGYVRPDLAAVGTKLKVRMLRQEWDAEVVEDSPFDPKNERIRVNG</sequence>
<dbReference type="Gene3D" id="3.30.9.10">
    <property type="entry name" value="D-Amino Acid Oxidase, subunit A, domain 2"/>
    <property type="match status" value="1"/>
</dbReference>
<reference evidence="7 8" key="1">
    <citation type="submission" date="2022-10" db="EMBL/GenBank/DDBJ databases">
        <title>Defluviimonas sp. nov., isolated from ocean surface water.</title>
        <authorList>
            <person name="He W."/>
            <person name="Wang L."/>
            <person name="Zhang D.-F."/>
        </authorList>
    </citation>
    <scope>NUCLEOTIDE SEQUENCE [LARGE SCALE GENOMIC DNA]</scope>
    <source>
        <strain evidence="7 8">WL0075</strain>
    </source>
</reference>
<comment type="caution">
    <text evidence="7">The sequence shown here is derived from an EMBL/GenBank/DDBJ whole genome shotgun (WGS) entry which is preliminary data.</text>
</comment>
<feature type="domain" description="Aminomethyltransferase C-terminal" evidence="5">
    <location>
        <begin position="746"/>
        <end position="823"/>
    </location>
</feature>
<dbReference type="RefSeq" id="WP_263721783.1">
    <property type="nucleotide sequence ID" value="NZ_JAOWLA010000009.1"/>
</dbReference>
<dbReference type="InterPro" id="IPR027266">
    <property type="entry name" value="TrmE/GcvT-like"/>
</dbReference>
<dbReference type="InterPro" id="IPR028896">
    <property type="entry name" value="GcvT/YgfZ/DmdA"/>
</dbReference>
<dbReference type="SUPFAM" id="SSF51905">
    <property type="entry name" value="FAD/NAD(P)-binding domain"/>
    <property type="match status" value="1"/>
</dbReference>
<evidence type="ECO:0000256" key="1">
    <source>
        <dbReference type="ARBA" id="ARBA00008609"/>
    </source>
</evidence>
<dbReference type="PANTHER" id="PTHR43757:SF2">
    <property type="entry name" value="AMINOMETHYLTRANSFERASE, MITOCHONDRIAL"/>
    <property type="match status" value="1"/>
</dbReference>
<dbReference type="Pfam" id="PF01266">
    <property type="entry name" value="DAO"/>
    <property type="match status" value="1"/>
</dbReference>
<dbReference type="PROSITE" id="PS51257">
    <property type="entry name" value="PROKAR_LIPOPROTEIN"/>
    <property type="match status" value="1"/>
</dbReference>
<dbReference type="Gene3D" id="3.30.1360.120">
    <property type="entry name" value="Probable tRNA modification gtpase trme, domain 1"/>
    <property type="match status" value="1"/>
</dbReference>
<dbReference type="SUPFAM" id="SSF101790">
    <property type="entry name" value="Aminomethyltransferase beta-barrel domain"/>
    <property type="match status" value="1"/>
</dbReference>
<feature type="domain" description="FAD dependent oxidoreductase" evidence="3">
    <location>
        <begin position="7"/>
        <end position="380"/>
    </location>
</feature>
<dbReference type="Pfam" id="PF01571">
    <property type="entry name" value="GCV_T"/>
    <property type="match status" value="1"/>
</dbReference>
<dbReference type="Gene3D" id="3.30.70.1400">
    <property type="entry name" value="Aminomethyltransferase beta-barrel domains"/>
    <property type="match status" value="1"/>
</dbReference>
<comment type="similarity">
    <text evidence="1">Belongs to the GcvT family.</text>
</comment>
<dbReference type="EMBL" id="JAOWLA010000009">
    <property type="protein sequence ID" value="MCV2865265.1"/>
    <property type="molecule type" value="Genomic_DNA"/>
</dbReference>
<evidence type="ECO:0000259" key="5">
    <source>
        <dbReference type="Pfam" id="PF08669"/>
    </source>
</evidence>
<feature type="domain" description="GCVT N-terminal" evidence="4">
    <location>
        <begin position="439"/>
        <end position="728"/>
    </location>
</feature>
<evidence type="ECO:0000259" key="3">
    <source>
        <dbReference type="Pfam" id="PF01266"/>
    </source>
</evidence>
<evidence type="ECO:0000313" key="8">
    <source>
        <dbReference type="Proteomes" id="UP001652503"/>
    </source>
</evidence>
<keyword evidence="2" id="KW-0560">Oxidoreductase</keyword>
<dbReference type="InterPro" id="IPR029043">
    <property type="entry name" value="GcvT/YgfZ_C"/>
</dbReference>
<dbReference type="InterPro" id="IPR006222">
    <property type="entry name" value="GCVT_N"/>
</dbReference>
<dbReference type="InterPro" id="IPR032503">
    <property type="entry name" value="FAO_M"/>
</dbReference>
<evidence type="ECO:0000313" key="7">
    <source>
        <dbReference type="EMBL" id="MCV2865265.1"/>
    </source>
</evidence>
<evidence type="ECO:0000256" key="2">
    <source>
        <dbReference type="ARBA" id="ARBA00023002"/>
    </source>
</evidence>
<protein>
    <submittedName>
        <fullName evidence="7">FAD-dependent oxidoreductase</fullName>
    </submittedName>
</protein>
<dbReference type="PANTHER" id="PTHR43757">
    <property type="entry name" value="AMINOMETHYLTRANSFERASE"/>
    <property type="match status" value="1"/>
</dbReference>
<keyword evidence="8" id="KW-1185">Reference proteome</keyword>
<evidence type="ECO:0000259" key="4">
    <source>
        <dbReference type="Pfam" id="PF01571"/>
    </source>
</evidence>
<accession>A0ABT2Z2E2</accession>
<dbReference type="Proteomes" id="UP001652503">
    <property type="component" value="Unassembled WGS sequence"/>
</dbReference>
<dbReference type="Gene3D" id="2.40.30.110">
    <property type="entry name" value="Aminomethyltransferase beta-barrel domains"/>
    <property type="match status" value="1"/>
</dbReference>
<organism evidence="7 8">
    <name type="scientific">Albidovulum sediminicola</name>
    <dbReference type="NCBI Taxonomy" id="2984331"/>
    <lineage>
        <taxon>Bacteria</taxon>
        <taxon>Pseudomonadati</taxon>
        <taxon>Pseudomonadota</taxon>
        <taxon>Alphaproteobacteria</taxon>
        <taxon>Rhodobacterales</taxon>
        <taxon>Paracoccaceae</taxon>
        <taxon>Albidovulum</taxon>
    </lineage>
</organism>
<feature type="domain" description="FAD dependent oxidoreductase central" evidence="6">
    <location>
        <begin position="383"/>
        <end position="436"/>
    </location>
</feature>
<dbReference type="InterPro" id="IPR013977">
    <property type="entry name" value="GcvT_C"/>
</dbReference>
<gene>
    <name evidence="7" type="ORF">OE647_11065</name>
</gene>
<dbReference type="InterPro" id="IPR036188">
    <property type="entry name" value="FAD/NAD-bd_sf"/>
</dbReference>
<dbReference type="InterPro" id="IPR006076">
    <property type="entry name" value="FAD-dep_OxRdtase"/>
</dbReference>
<dbReference type="Pfam" id="PF16350">
    <property type="entry name" value="FAO_M"/>
    <property type="match status" value="1"/>
</dbReference>